<accession>A0ACC0WIQ4</accession>
<dbReference type="Proteomes" id="UP001163321">
    <property type="component" value="Chromosome 12"/>
</dbReference>
<keyword evidence="2" id="KW-1185">Reference proteome</keyword>
<dbReference type="EMBL" id="CM047591">
    <property type="protein sequence ID" value="KAI9918267.1"/>
    <property type="molecule type" value="Genomic_DNA"/>
</dbReference>
<sequence>MRTSSSMLRADSLTPLHAPYQASVSNCHVAPRVQRPSHSKHAASSLGLWRSVTSTHSMRHFILLSDTRIFASALKVTYLIKCAKHKLCFISTRHQDDRPE</sequence>
<reference evidence="1 2" key="1">
    <citation type="journal article" date="2022" name="bioRxiv">
        <title>The genome of the oomycete Peronosclerospora sorghi, a cosmopolitan pathogen of maize and sorghum, is inflated with dispersed pseudogenes.</title>
        <authorList>
            <person name="Fletcher K."/>
            <person name="Martin F."/>
            <person name="Isakeit T."/>
            <person name="Cavanaugh K."/>
            <person name="Magill C."/>
            <person name="Michelmore R."/>
        </authorList>
    </citation>
    <scope>NUCLEOTIDE SEQUENCE [LARGE SCALE GENOMIC DNA]</scope>
    <source>
        <strain evidence="1">P6</strain>
    </source>
</reference>
<protein>
    <submittedName>
        <fullName evidence="1">Uncharacterized protein</fullName>
    </submittedName>
</protein>
<organism evidence="1 2">
    <name type="scientific">Peronosclerospora sorghi</name>
    <dbReference type="NCBI Taxonomy" id="230839"/>
    <lineage>
        <taxon>Eukaryota</taxon>
        <taxon>Sar</taxon>
        <taxon>Stramenopiles</taxon>
        <taxon>Oomycota</taxon>
        <taxon>Peronosporomycetes</taxon>
        <taxon>Peronosporales</taxon>
        <taxon>Peronosporaceae</taxon>
        <taxon>Peronosclerospora</taxon>
    </lineage>
</organism>
<proteinExistence type="predicted"/>
<gene>
    <name evidence="1" type="ORF">PsorP6_011556</name>
</gene>
<evidence type="ECO:0000313" key="2">
    <source>
        <dbReference type="Proteomes" id="UP001163321"/>
    </source>
</evidence>
<evidence type="ECO:0000313" key="1">
    <source>
        <dbReference type="EMBL" id="KAI9918267.1"/>
    </source>
</evidence>
<name>A0ACC0WIQ4_9STRA</name>
<comment type="caution">
    <text evidence="1">The sequence shown here is derived from an EMBL/GenBank/DDBJ whole genome shotgun (WGS) entry which is preliminary data.</text>
</comment>